<dbReference type="PANTHER" id="PTHR34220">
    <property type="entry name" value="SENSOR HISTIDINE KINASE YPDA"/>
    <property type="match status" value="1"/>
</dbReference>
<dbReference type="Pfam" id="PF06580">
    <property type="entry name" value="His_kinase"/>
    <property type="match status" value="1"/>
</dbReference>
<accession>A0ABY6B833</accession>
<feature type="transmembrane region" description="Helical" evidence="1">
    <location>
        <begin position="116"/>
        <end position="136"/>
    </location>
</feature>
<dbReference type="InterPro" id="IPR050640">
    <property type="entry name" value="Bact_2-comp_sensor_kinase"/>
</dbReference>
<keyword evidence="1" id="KW-0812">Transmembrane</keyword>
<sequence length="364" mass="40408">MNPVSDAVDDESSYWLPVLAGLPVVLCLLVMALPVIGKGSAALYRMGYVLAYVAWAFPLTVLQRQLWRRGMAGWKTGAVMLAATYIASVITCVAMVFGSVALGWRALESVSWSRSLLGVESIWLALVAFSAIHAVVRHYDALRVEQARRLQWSALARDAQLRALRYQIQPHFLFNTLNAISALVDEGRRREARGMLARLADYLRALLDSPQTHEIPLAEEIALTEAYLDIERARLGERLQYRWHVGANLMGARVPALLLQPLVENAVRHGISRRTAPGTLDIHVNRDGQELLIRVSNDVADHAGDDSFVRDDAVGLRNVRERLIQLHPTSHSFSAGLSDDGRYEVRMAMPLRFDVGTTLEGTPA</sequence>
<reference evidence="3" key="1">
    <citation type="submission" date="2022-09" db="EMBL/GenBank/DDBJ databases">
        <title>Tahibacter sp. nov., isolated from a fresh water.</title>
        <authorList>
            <person name="Baek J.H."/>
            <person name="Lee J.K."/>
            <person name="Kim J.M."/>
            <person name="Jeon C.O."/>
        </authorList>
    </citation>
    <scope>NUCLEOTIDE SEQUENCE</scope>
    <source>
        <strain evidence="3">W38</strain>
    </source>
</reference>
<feature type="transmembrane region" description="Helical" evidence="1">
    <location>
        <begin position="43"/>
        <end position="62"/>
    </location>
</feature>
<dbReference type="InterPro" id="IPR036890">
    <property type="entry name" value="HATPase_C_sf"/>
</dbReference>
<dbReference type="Proteomes" id="UP001064632">
    <property type="component" value="Chromosome"/>
</dbReference>
<evidence type="ECO:0000259" key="2">
    <source>
        <dbReference type="Pfam" id="PF06580"/>
    </source>
</evidence>
<dbReference type="Gene3D" id="3.30.565.10">
    <property type="entry name" value="Histidine kinase-like ATPase, C-terminal domain"/>
    <property type="match status" value="1"/>
</dbReference>
<keyword evidence="1" id="KW-1133">Transmembrane helix</keyword>
<keyword evidence="4" id="KW-1185">Reference proteome</keyword>
<evidence type="ECO:0000313" key="4">
    <source>
        <dbReference type="Proteomes" id="UP001064632"/>
    </source>
</evidence>
<feature type="domain" description="Signal transduction histidine kinase internal region" evidence="2">
    <location>
        <begin position="159"/>
        <end position="239"/>
    </location>
</feature>
<name>A0ABY6B833_9GAMM</name>
<dbReference type="SUPFAM" id="SSF55874">
    <property type="entry name" value="ATPase domain of HSP90 chaperone/DNA topoisomerase II/histidine kinase"/>
    <property type="match status" value="1"/>
</dbReference>
<dbReference type="InterPro" id="IPR010559">
    <property type="entry name" value="Sig_transdc_His_kin_internal"/>
</dbReference>
<organism evidence="3 4">
    <name type="scientific">Tahibacter amnicola</name>
    <dbReference type="NCBI Taxonomy" id="2976241"/>
    <lineage>
        <taxon>Bacteria</taxon>
        <taxon>Pseudomonadati</taxon>
        <taxon>Pseudomonadota</taxon>
        <taxon>Gammaproteobacteria</taxon>
        <taxon>Lysobacterales</taxon>
        <taxon>Rhodanobacteraceae</taxon>
        <taxon>Tahibacter</taxon>
    </lineage>
</organism>
<protein>
    <submittedName>
        <fullName evidence="3">Histidine kinase</fullName>
    </submittedName>
</protein>
<evidence type="ECO:0000313" key="3">
    <source>
        <dbReference type="EMBL" id="UXI66248.1"/>
    </source>
</evidence>
<keyword evidence="3" id="KW-0808">Transferase</keyword>
<feature type="transmembrane region" description="Helical" evidence="1">
    <location>
        <begin position="82"/>
        <end position="104"/>
    </location>
</feature>
<feature type="transmembrane region" description="Helical" evidence="1">
    <location>
        <begin position="14"/>
        <end position="36"/>
    </location>
</feature>
<proteinExistence type="predicted"/>
<dbReference type="PANTHER" id="PTHR34220:SF9">
    <property type="entry name" value="SIGNAL TRANSDUCTION HISTIDINE KINASE INTERNAL REGION DOMAIN-CONTAINING PROTEIN"/>
    <property type="match status" value="1"/>
</dbReference>
<gene>
    <name evidence="3" type="ORF">N4264_15985</name>
</gene>
<evidence type="ECO:0000256" key="1">
    <source>
        <dbReference type="SAM" id="Phobius"/>
    </source>
</evidence>
<keyword evidence="1" id="KW-0472">Membrane</keyword>
<dbReference type="GO" id="GO:0016301">
    <property type="term" value="F:kinase activity"/>
    <property type="evidence" value="ECO:0007669"/>
    <property type="project" value="UniProtKB-KW"/>
</dbReference>
<dbReference type="RefSeq" id="WP_261693232.1">
    <property type="nucleotide sequence ID" value="NZ_CP104694.1"/>
</dbReference>
<keyword evidence="3" id="KW-0418">Kinase</keyword>
<dbReference type="EMBL" id="CP104694">
    <property type="protein sequence ID" value="UXI66248.1"/>
    <property type="molecule type" value="Genomic_DNA"/>
</dbReference>